<dbReference type="Gene3D" id="1.10.287.110">
    <property type="entry name" value="DnaJ domain"/>
    <property type="match status" value="1"/>
</dbReference>
<evidence type="ECO:0000256" key="1">
    <source>
        <dbReference type="SAM" id="MobiDB-lite"/>
    </source>
</evidence>
<dbReference type="PANTHER" id="PTHR44743">
    <property type="entry name" value="PUTATIVE, EXPRESSED-RELATED"/>
    <property type="match status" value="1"/>
</dbReference>
<dbReference type="InterPro" id="IPR001623">
    <property type="entry name" value="DnaJ_domain"/>
</dbReference>
<dbReference type="EMBL" id="VEPZ02001184">
    <property type="protein sequence ID" value="KAE8688635.1"/>
    <property type="molecule type" value="Genomic_DNA"/>
</dbReference>
<organism evidence="3 4">
    <name type="scientific">Hibiscus syriacus</name>
    <name type="common">Rose of Sharon</name>
    <dbReference type="NCBI Taxonomy" id="106335"/>
    <lineage>
        <taxon>Eukaryota</taxon>
        <taxon>Viridiplantae</taxon>
        <taxon>Streptophyta</taxon>
        <taxon>Embryophyta</taxon>
        <taxon>Tracheophyta</taxon>
        <taxon>Spermatophyta</taxon>
        <taxon>Magnoliopsida</taxon>
        <taxon>eudicotyledons</taxon>
        <taxon>Gunneridae</taxon>
        <taxon>Pentapetalae</taxon>
        <taxon>rosids</taxon>
        <taxon>malvids</taxon>
        <taxon>Malvales</taxon>
        <taxon>Malvaceae</taxon>
        <taxon>Malvoideae</taxon>
        <taxon>Hibiscus</taxon>
    </lineage>
</organism>
<proteinExistence type="predicted"/>
<feature type="domain" description="J" evidence="2">
    <location>
        <begin position="10"/>
        <end position="81"/>
    </location>
</feature>
<evidence type="ECO:0000259" key="2">
    <source>
        <dbReference type="PROSITE" id="PS50076"/>
    </source>
</evidence>
<evidence type="ECO:0000313" key="3">
    <source>
        <dbReference type="EMBL" id="KAE8688635.1"/>
    </source>
</evidence>
<name>A0A6A2ZC89_HIBSY</name>
<feature type="region of interest" description="Disordered" evidence="1">
    <location>
        <begin position="144"/>
        <end position="164"/>
    </location>
</feature>
<accession>A0A6A2ZC89</accession>
<comment type="caution">
    <text evidence="3">The sequence shown here is derived from an EMBL/GenBank/DDBJ whole genome shotgun (WGS) entry which is preliminary data.</text>
</comment>
<feature type="compositionally biased region" description="Low complexity" evidence="1">
    <location>
        <begin position="144"/>
        <end position="161"/>
    </location>
</feature>
<dbReference type="InterPro" id="IPR036869">
    <property type="entry name" value="J_dom_sf"/>
</dbReference>
<sequence>MASGGAKNNDFYAVLGLNKECTQAELRTAYKKLALRWHPDRCSASENSKFVEDAKKKLQAIQQAYSVLSAANKRFLYDVGVYDSDDDENGMGDFLNEMTEMMLQTKPSENGEESLEELKELFEEMFQADIDSYESTSCTASSSFGSYCQGSKQSSSDSSSGETIPESFDAQLNGFFLGIDQKQGIRRQRRAIGGTGRSRRREGRKQKVSWGHDVSSNGVGIHLGNTGLVINLIQFQPYHFGPPVAKMVAD</sequence>
<keyword evidence="4" id="KW-1185">Reference proteome</keyword>
<dbReference type="OrthoDB" id="10250354at2759"/>
<feature type="region of interest" description="Disordered" evidence="1">
    <location>
        <begin position="188"/>
        <end position="211"/>
    </location>
</feature>
<dbReference type="PANTHER" id="PTHR44743:SF5">
    <property type="entry name" value="CHAPERONE DNAJ-DOMAIN SUPERFAMILY PROTEIN"/>
    <property type="match status" value="1"/>
</dbReference>
<reference evidence="3" key="1">
    <citation type="submission" date="2019-09" db="EMBL/GenBank/DDBJ databases">
        <title>Draft genome information of white flower Hibiscus syriacus.</title>
        <authorList>
            <person name="Kim Y.-M."/>
        </authorList>
    </citation>
    <scope>NUCLEOTIDE SEQUENCE [LARGE SCALE GENOMIC DNA]</scope>
    <source>
        <strain evidence="3">YM2019G1</strain>
    </source>
</reference>
<dbReference type="SMART" id="SM00271">
    <property type="entry name" value="DnaJ"/>
    <property type="match status" value="1"/>
</dbReference>
<dbReference type="Proteomes" id="UP000436088">
    <property type="component" value="Unassembled WGS sequence"/>
</dbReference>
<dbReference type="PROSITE" id="PS50076">
    <property type="entry name" value="DNAJ_2"/>
    <property type="match status" value="1"/>
</dbReference>
<gene>
    <name evidence="3" type="ORF">F3Y22_tig00110962pilonHSYRG00088</name>
</gene>
<dbReference type="SUPFAM" id="SSF46565">
    <property type="entry name" value="Chaperone J-domain"/>
    <property type="match status" value="1"/>
</dbReference>
<dbReference type="CDD" id="cd06257">
    <property type="entry name" value="DnaJ"/>
    <property type="match status" value="1"/>
</dbReference>
<protein>
    <submittedName>
        <fullName evidence="3">Pirin-like protein-like</fullName>
    </submittedName>
</protein>
<dbReference type="PRINTS" id="PR00625">
    <property type="entry name" value="JDOMAIN"/>
</dbReference>
<dbReference type="AlphaFoldDB" id="A0A6A2ZC89"/>
<feature type="compositionally biased region" description="Basic residues" evidence="1">
    <location>
        <begin position="197"/>
        <end position="207"/>
    </location>
</feature>
<dbReference type="Pfam" id="PF00226">
    <property type="entry name" value="DnaJ"/>
    <property type="match status" value="1"/>
</dbReference>
<evidence type="ECO:0000313" key="4">
    <source>
        <dbReference type="Proteomes" id="UP000436088"/>
    </source>
</evidence>